<gene>
    <name evidence="2" type="ORF">F4V43_06080</name>
</gene>
<protein>
    <recommendedName>
        <fullName evidence="4">Methyltransferase</fullName>
    </recommendedName>
</protein>
<evidence type="ECO:0000313" key="2">
    <source>
        <dbReference type="EMBL" id="KAA9006509.1"/>
    </source>
</evidence>
<evidence type="ECO:0008006" key="4">
    <source>
        <dbReference type="Google" id="ProtNLM"/>
    </source>
</evidence>
<accession>A0A5J5GE87</accession>
<feature type="transmembrane region" description="Helical" evidence="1">
    <location>
        <begin position="45"/>
        <end position="67"/>
    </location>
</feature>
<proteinExistence type="predicted"/>
<evidence type="ECO:0000313" key="3">
    <source>
        <dbReference type="Proteomes" id="UP000367750"/>
    </source>
</evidence>
<name>A0A5J5GE87_9BACL</name>
<organism evidence="2 3">
    <name type="scientific">Paenibacillus spiritus</name>
    <dbReference type="NCBI Taxonomy" id="2496557"/>
    <lineage>
        <taxon>Bacteria</taxon>
        <taxon>Bacillati</taxon>
        <taxon>Bacillota</taxon>
        <taxon>Bacilli</taxon>
        <taxon>Bacillales</taxon>
        <taxon>Paenibacillaceae</taxon>
        <taxon>Paenibacillus</taxon>
    </lineage>
</organism>
<keyword evidence="1" id="KW-1133">Transmembrane helix</keyword>
<dbReference type="RefSeq" id="WP_150457339.1">
    <property type="nucleotide sequence ID" value="NZ_VYKK01000005.1"/>
</dbReference>
<comment type="caution">
    <text evidence="2">The sequence shown here is derived from an EMBL/GenBank/DDBJ whole genome shotgun (WGS) entry which is preliminary data.</text>
</comment>
<dbReference type="EMBL" id="VYKK01000005">
    <property type="protein sequence ID" value="KAA9006509.1"/>
    <property type="molecule type" value="Genomic_DNA"/>
</dbReference>
<sequence length="172" mass="19419">MARSWERMVQRNQKQLNARRKKEGKGASASVSAAGKADIYRGRNIIFPTLLFVLGLLYAFVGLVGTPEGVNSAWNWIGIALYMLLAALIFFRRPYLKIERSRLSTFKFNRERILAAGDIGKIVVSRGTVTIVPKSKRGKWVFARLTNRYDIEAMSKGVEAFAAQHKITLVRE</sequence>
<keyword evidence="1" id="KW-0812">Transmembrane</keyword>
<dbReference type="AlphaFoldDB" id="A0A5J5GE87"/>
<keyword evidence="1" id="KW-0472">Membrane</keyword>
<dbReference type="Proteomes" id="UP000367750">
    <property type="component" value="Unassembled WGS sequence"/>
</dbReference>
<feature type="transmembrane region" description="Helical" evidence="1">
    <location>
        <begin position="73"/>
        <end position="91"/>
    </location>
</feature>
<reference evidence="2 3" key="1">
    <citation type="submission" date="2019-09" db="EMBL/GenBank/DDBJ databases">
        <title>Bacillus ochoae sp. nov., Paenibacillus whitsoniae sp. nov., Paenibacillus spiritus sp. nov. Isolated from the Mars Exploration Rover during spacecraft assembly.</title>
        <authorList>
            <person name="Seuylemezian A."/>
            <person name="Vaishampayan P."/>
        </authorList>
    </citation>
    <scope>NUCLEOTIDE SEQUENCE [LARGE SCALE GENOMIC DNA]</scope>
    <source>
        <strain evidence="2 3">MER_111</strain>
    </source>
</reference>
<keyword evidence="3" id="KW-1185">Reference proteome</keyword>
<evidence type="ECO:0000256" key="1">
    <source>
        <dbReference type="SAM" id="Phobius"/>
    </source>
</evidence>
<dbReference type="OrthoDB" id="2598858at2"/>